<evidence type="ECO:0000313" key="4">
    <source>
        <dbReference type="Proteomes" id="UP000801428"/>
    </source>
</evidence>
<dbReference type="AlphaFoldDB" id="A0A9P4T830"/>
<dbReference type="OrthoDB" id="191139at2759"/>
<dbReference type="InterPro" id="IPR036291">
    <property type="entry name" value="NAD(P)-bd_dom_sf"/>
</dbReference>
<gene>
    <name evidence="3" type="ORF">E8E13_003291</name>
</gene>
<accession>A0A9P4T830</accession>
<proteinExistence type="inferred from homology"/>
<organism evidence="3 4">
    <name type="scientific">Curvularia kusanoi</name>
    <name type="common">Cochliobolus kusanoi</name>
    <dbReference type="NCBI Taxonomy" id="90978"/>
    <lineage>
        <taxon>Eukaryota</taxon>
        <taxon>Fungi</taxon>
        <taxon>Dikarya</taxon>
        <taxon>Ascomycota</taxon>
        <taxon>Pezizomycotina</taxon>
        <taxon>Dothideomycetes</taxon>
        <taxon>Pleosporomycetidae</taxon>
        <taxon>Pleosporales</taxon>
        <taxon>Pleosporineae</taxon>
        <taxon>Pleosporaceae</taxon>
        <taxon>Curvularia</taxon>
    </lineage>
</organism>
<dbReference type="InterPro" id="IPR002347">
    <property type="entry name" value="SDR_fam"/>
</dbReference>
<dbReference type="PRINTS" id="PR00081">
    <property type="entry name" value="GDHRDH"/>
</dbReference>
<name>A0A9P4T830_CURKU</name>
<protein>
    <recommendedName>
        <fullName evidence="5">Oxidoreductase</fullName>
    </recommendedName>
</protein>
<dbReference type="Proteomes" id="UP000801428">
    <property type="component" value="Unassembled WGS sequence"/>
</dbReference>
<comment type="similarity">
    <text evidence="1">Belongs to the short-chain dehydrogenases/reductases (SDR) family.</text>
</comment>
<dbReference type="PANTHER" id="PTHR24320:SF154">
    <property type="entry name" value="OXIDOREDUCTASE, SHORT-CHAIN DEHYDROGENASE_REDUCTASE FAMILY (AFU_ORTHOLOGUE AFUA_2G04560)"/>
    <property type="match status" value="1"/>
</dbReference>
<evidence type="ECO:0000256" key="2">
    <source>
        <dbReference type="ARBA" id="ARBA00023002"/>
    </source>
</evidence>
<dbReference type="PANTHER" id="PTHR24320">
    <property type="entry name" value="RETINOL DEHYDROGENASE"/>
    <property type="match status" value="1"/>
</dbReference>
<dbReference type="Gene3D" id="3.40.50.720">
    <property type="entry name" value="NAD(P)-binding Rossmann-like Domain"/>
    <property type="match status" value="1"/>
</dbReference>
<keyword evidence="4" id="KW-1185">Reference proteome</keyword>
<dbReference type="EMBL" id="SWKU01000024">
    <property type="protein sequence ID" value="KAF2997092.1"/>
    <property type="molecule type" value="Genomic_DNA"/>
</dbReference>
<evidence type="ECO:0008006" key="5">
    <source>
        <dbReference type="Google" id="ProtNLM"/>
    </source>
</evidence>
<dbReference type="GO" id="GO:0016491">
    <property type="term" value="F:oxidoreductase activity"/>
    <property type="evidence" value="ECO:0007669"/>
    <property type="project" value="UniProtKB-KW"/>
</dbReference>
<comment type="caution">
    <text evidence="3">The sequence shown here is derived from an EMBL/GenBank/DDBJ whole genome shotgun (WGS) entry which is preliminary data.</text>
</comment>
<dbReference type="Pfam" id="PF00106">
    <property type="entry name" value="adh_short"/>
    <property type="match status" value="1"/>
</dbReference>
<evidence type="ECO:0000313" key="3">
    <source>
        <dbReference type="EMBL" id="KAF2997092.1"/>
    </source>
</evidence>
<evidence type="ECO:0000256" key="1">
    <source>
        <dbReference type="ARBA" id="ARBA00006484"/>
    </source>
</evidence>
<reference evidence="3" key="1">
    <citation type="submission" date="2019-04" db="EMBL/GenBank/DDBJ databases">
        <title>Sequencing of skin fungus with MAO and IRED activity.</title>
        <authorList>
            <person name="Marsaioli A.J."/>
            <person name="Bonatto J.M.C."/>
            <person name="Reis Junior O."/>
        </authorList>
    </citation>
    <scope>NUCLEOTIDE SEQUENCE</scope>
    <source>
        <strain evidence="3">30M1</strain>
    </source>
</reference>
<sequence length="323" mass="35330">MVNQTGRDFDPSSDIPSLAGKVVLITGGTAGLGEESVKALAAHSPEHIYFTGRNASAAQILIDSVRSRYPDVALTFIELDLASLESVSRGIKTGFKHDRLDVLMCNAGIIAKPATLSMDGYEIQFATNHLGHAMLTKHVLPFLLNAAKLPGADVRVVSNTSEGYEFHRLIKGGISFDELESGSTMNRTLFGPWVRYGQSKLANILFAAELGRRYPDIMSVSIHPGVVKTPMLYGIKGINKYFSNFGLWMQGMKPVEPDEGAWNQLWCAAGAKREELVNGAAYWPVGVDYTEKLAPPAVDKELAKKLWDWTEEILSKADGSTRQ</sequence>
<dbReference type="SUPFAM" id="SSF51735">
    <property type="entry name" value="NAD(P)-binding Rossmann-fold domains"/>
    <property type="match status" value="1"/>
</dbReference>
<keyword evidence="2" id="KW-0560">Oxidoreductase</keyword>